<dbReference type="Gene3D" id="3.40.640.10">
    <property type="entry name" value="Type I PLP-dependent aspartate aminotransferase-like (Major domain)"/>
    <property type="match status" value="1"/>
</dbReference>
<dbReference type="EC" id="2.8.1.7" evidence="6"/>
<dbReference type="SUPFAM" id="SSF53383">
    <property type="entry name" value="PLP-dependent transferases"/>
    <property type="match status" value="1"/>
</dbReference>
<comment type="similarity">
    <text evidence="3">Belongs to the class-V pyridoxal-phosphate-dependent aminotransferase family.</text>
</comment>
<dbReference type="InterPro" id="IPR020578">
    <property type="entry name" value="Aminotrans_V_PyrdxlP_BS"/>
</dbReference>
<feature type="domain" description="Aminotransferase class V" evidence="5">
    <location>
        <begin position="27"/>
        <end position="382"/>
    </location>
</feature>
<dbReference type="PANTHER" id="PTHR43586:SF15">
    <property type="entry name" value="BLR3095 PROTEIN"/>
    <property type="match status" value="1"/>
</dbReference>
<accession>A0A518AM81</accession>
<dbReference type="InterPro" id="IPR015422">
    <property type="entry name" value="PyrdxlP-dep_Trfase_small"/>
</dbReference>
<evidence type="ECO:0000313" key="6">
    <source>
        <dbReference type="EMBL" id="QDU55835.1"/>
    </source>
</evidence>
<dbReference type="GO" id="GO:0031071">
    <property type="term" value="F:cysteine desulfurase activity"/>
    <property type="evidence" value="ECO:0007669"/>
    <property type="project" value="UniProtKB-EC"/>
</dbReference>
<dbReference type="PANTHER" id="PTHR43586">
    <property type="entry name" value="CYSTEINE DESULFURASE"/>
    <property type="match status" value="1"/>
</dbReference>
<evidence type="ECO:0000256" key="1">
    <source>
        <dbReference type="ARBA" id="ARBA00001933"/>
    </source>
</evidence>
<dbReference type="Gene3D" id="3.90.1150.10">
    <property type="entry name" value="Aspartate Aminotransferase, domain 1"/>
    <property type="match status" value="1"/>
</dbReference>
<evidence type="ECO:0000259" key="5">
    <source>
        <dbReference type="Pfam" id="PF00266"/>
    </source>
</evidence>
<dbReference type="Proteomes" id="UP000315750">
    <property type="component" value="Chromosome"/>
</dbReference>
<dbReference type="PROSITE" id="PS00595">
    <property type="entry name" value="AA_TRANSFER_CLASS_5"/>
    <property type="match status" value="1"/>
</dbReference>
<dbReference type="InterPro" id="IPR015421">
    <property type="entry name" value="PyrdxlP-dep_Trfase_major"/>
</dbReference>
<proteinExistence type="inferred from homology"/>
<name>A0A518AM81_9BACT</name>
<keyword evidence="2" id="KW-0663">Pyridoxal phosphate</keyword>
<dbReference type="InterPro" id="IPR000192">
    <property type="entry name" value="Aminotrans_V_dom"/>
</dbReference>
<gene>
    <name evidence="6" type="primary">csd_1</name>
    <name evidence="6" type="ORF">Pan181_20320</name>
</gene>
<dbReference type="KEGG" id="amuc:Pan181_20320"/>
<evidence type="ECO:0000256" key="2">
    <source>
        <dbReference type="ARBA" id="ARBA00022898"/>
    </source>
</evidence>
<dbReference type="EMBL" id="CP036278">
    <property type="protein sequence ID" value="QDU55835.1"/>
    <property type="molecule type" value="Genomic_DNA"/>
</dbReference>
<keyword evidence="6" id="KW-0808">Transferase</keyword>
<dbReference type="InterPro" id="IPR015424">
    <property type="entry name" value="PyrdxlP-dep_Trfase"/>
</dbReference>
<dbReference type="Pfam" id="PF00266">
    <property type="entry name" value="Aminotran_5"/>
    <property type="match status" value="1"/>
</dbReference>
<keyword evidence="7" id="KW-1185">Reference proteome</keyword>
<dbReference type="AlphaFoldDB" id="A0A518AM81"/>
<evidence type="ECO:0000313" key="7">
    <source>
        <dbReference type="Proteomes" id="UP000315750"/>
    </source>
</evidence>
<organism evidence="6 7">
    <name type="scientific">Aeoliella mucimassa</name>
    <dbReference type="NCBI Taxonomy" id="2527972"/>
    <lineage>
        <taxon>Bacteria</taxon>
        <taxon>Pseudomonadati</taxon>
        <taxon>Planctomycetota</taxon>
        <taxon>Planctomycetia</taxon>
        <taxon>Pirellulales</taxon>
        <taxon>Lacipirellulaceae</taxon>
        <taxon>Aeoliella</taxon>
    </lineage>
</organism>
<protein>
    <submittedName>
        <fullName evidence="6">Putative cysteine desulfurase</fullName>
        <ecNumber evidence="6">2.8.1.7</ecNumber>
    </submittedName>
</protein>
<sequence length="390" mass="43649">MTTEPTTTNDPLALLCEAMEPSRQMAYFDHAALSPLPRQTAQTIVDYANKSTQVGNVHWLEWLNQAEEARDAAAEMIGASRDEITFTPSTTYGINLVSEGLDWREGDNLVTLEDEFPTNLYPWMHLESRGVECRRIVSDNGIIDYDALAEACDSRTRLISVSWVGYRTGYRIDLAKMSQFCRERSILFNLDAIQALGVFPIDVSKVHIDFLATGGQKWLLGPEGIGFAYIKQEHIEKLRPINVGWNSVANPFDYGHIELDFKPNAARFAGGGWNMCGTMAMGQSLKLLNQVGAEAMSERVLDYTDLACERLASAGAVITNNRDKQHRNGEHRSGIVYFELPGRDPVKVREQCIERNIVLSCRAGKLRISPHAYNTTEDLDRLIEAISDAQ</sequence>
<evidence type="ECO:0000256" key="4">
    <source>
        <dbReference type="RuleBase" id="RU004504"/>
    </source>
</evidence>
<dbReference type="RefSeq" id="WP_145246637.1">
    <property type="nucleotide sequence ID" value="NZ_CP036278.1"/>
</dbReference>
<comment type="cofactor">
    <cofactor evidence="1 4">
        <name>pyridoxal 5'-phosphate</name>
        <dbReference type="ChEBI" id="CHEBI:597326"/>
    </cofactor>
</comment>
<dbReference type="OrthoDB" id="9804366at2"/>
<reference evidence="6 7" key="1">
    <citation type="submission" date="2019-02" db="EMBL/GenBank/DDBJ databases">
        <title>Deep-cultivation of Planctomycetes and their phenomic and genomic characterization uncovers novel biology.</title>
        <authorList>
            <person name="Wiegand S."/>
            <person name="Jogler M."/>
            <person name="Boedeker C."/>
            <person name="Pinto D."/>
            <person name="Vollmers J."/>
            <person name="Rivas-Marin E."/>
            <person name="Kohn T."/>
            <person name="Peeters S.H."/>
            <person name="Heuer A."/>
            <person name="Rast P."/>
            <person name="Oberbeckmann S."/>
            <person name="Bunk B."/>
            <person name="Jeske O."/>
            <person name="Meyerdierks A."/>
            <person name="Storesund J.E."/>
            <person name="Kallscheuer N."/>
            <person name="Luecker S."/>
            <person name="Lage O.M."/>
            <person name="Pohl T."/>
            <person name="Merkel B.J."/>
            <person name="Hornburger P."/>
            <person name="Mueller R.-W."/>
            <person name="Bruemmer F."/>
            <person name="Labrenz M."/>
            <person name="Spormann A.M."/>
            <person name="Op den Camp H."/>
            <person name="Overmann J."/>
            <person name="Amann R."/>
            <person name="Jetten M.S.M."/>
            <person name="Mascher T."/>
            <person name="Medema M.H."/>
            <person name="Devos D.P."/>
            <person name="Kaster A.-K."/>
            <person name="Ovreas L."/>
            <person name="Rohde M."/>
            <person name="Galperin M.Y."/>
            <person name="Jogler C."/>
        </authorList>
    </citation>
    <scope>NUCLEOTIDE SEQUENCE [LARGE SCALE GENOMIC DNA]</scope>
    <source>
        <strain evidence="6 7">Pan181</strain>
    </source>
</reference>
<evidence type="ECO:0000256" key="3">
    <source>
        <dbReference type="RuleBase" id="RU004075"/>
    </source>
</evidence>